<proteinExistence type="predicted"/>
<evidence type="ECO:0000313" key="2">
    <source>
        <dbReference type="Proteomes" id="UP000821865"/>
    </source>
</evidence>
<keyword evidence="2" id="KW-1185">Reference proteome</keyword>
<dbReference type="Proteomes" id="UP000821865">
    <property type="component" value="Chromosome 11"/>
</dbReference>
<accession>A0ACB8DJ89</accession>
<dbReference type="EMBL" id="CM023480">
    <property type="protein sequence ID" value="KAH7970649.1"/>
    <property type="molecule type" value="Genomic_DNA"/>
</dbReference>
<comment type="caution">
    <text evidence="1">The sequence shown here is derived from an EMBL/GenBank/DDBJ whole genome shotgun (WGS) entry which is preliminary data.</text>
</comment>
<organism evidence="1 2">
    <name type="scientific">Dermacentor silvarum</name>
    <name type="common">Tick</name>
    <dbReference type="NCBI Taxonomy" id="543639"/>
    <lineage>
        <taxon>Eukaryota</taxon>
        <taxon>Metazoa</taxon>
        <taxon>Ecdysozoa</taxon>
        <taxon>Arthropoda</taxon>
        <taxon>Chelicerata</taxon>
        <taxon>Arachnida</taxon>
        <taxon>Acari</taxon>
        <taxon>Parasitiformes</taxon>
        <taxon>Ixodida</taxon>
        <taxon>Ixodoidea</taxon>
        <taxon>Ixodidae</taxon>
        <taxon>Rhipicephalinae</taxon>
        <taxon>Dermacentor</taxon>
    </lineage>
</organism>
<name>A0ACB8DJ89_DERSI</name>
<protein>
    <submittedName>
        <fullName evidence="1">Uncharacterized protein</fullName>
    </submittedName>
</protein>
<evidence type="ECO:0000313" key="1">
    <source>
        <dbReference type="EMBL" id="KAH7970649.1"/>
    </source>
</evidence>
<sequence length="824" mass="91161">METARPTITEGAAKSIAQSSEVKEETDGTVMPGVGSQRPQISGPQSEPTSTGSSVSALKPVRADQGSLLAGVVLSRRSSKGPTSGRTSEATAAKAEGAVREAGGSHKPLPNLADGLRDGARVHDPVDTLAPGDRNPWVRAAVISAGMSLFCVALVMIVVQLRDHRPPGDAGDPLCQTEDCQRHAFLLGEVTSKVVDPCDDFNEYVCSAWSPVKMQTHRYTSAMDAAIYSWMRGLNETLREGSAKIPIGRKATLMYDACTGDDSRYGNSTSEFLLFLNETGLIWPFAPAPKVDALALFVSLAFNYDASFWFSVAISDSPGSSGEWRVVLSPSFYLPMIMVRYRKIIESGAYAVTWTKILRSFAGGATPNLDEREINETSVLGAEMLRTALRRSALFAVSEFGSYTSSISPARWLNALQQALPVRPTMATEVFVTHVGYMKAIDDLFGKHENQQLVRHLSWLFVKMYIPATAPEFFVGVYGNAETSKIYRPLFCGYNVELPYRLLVSVLCYVSSASSNHRLLIDASFDSLVLAATEKLMNSFWLDARSKVLAVEKIKGVQNRLWPEDIVFEPGFLDGVYKDFPGNETSTFGSYWIASRKSVREAKKSKHYRSLSTKPISSAEPYLTYDAILNRVLVTMGAVARPMYYKNGTRGMLYGGIGFLMTLQLVKSLDRNGLRWHPNGSAVDSFLTEESRKEFAARDSCRVREANASVFPEIPAVEVAYAALQRALQQDGRRFRIAKNLTEERVFFVTLCFMTCPRRYTPSPYRVDCNKALQNFPEFSRAFQCPEGSKMNPANKCRFFDSVPPYPLTENSAGRLSMRDWPNQ</sequence>
<gene>
    <name evidence="1" type="ORF">HPB49_013110</name>
</gene>
<reference evidence="1" key="1">
    <citation type="submission" date="2020-05" db="EMBL/GenBank/DDBJ databases">
        <title>Large-scale comparative analyses of tick genomes elucidate their genetic diversity and vector capacities.</title>
        <authorList>
            <person name="Jia N."/>
            <person name="Wang J."/>
            <person name="Shi W."/>
            <person name="Du L."/>
            <person name="Sun Y."/>
            <person name="Zhan W."/>
            <person name="Jiang J."/>
            <person name="Wang Q."/>
            <person name="Zhang B."/>
            <person name="Ji P."/>
            <person name="Sakyi L.B."/>
            <person name="Cui X."/>
            <person name="Yuan T."/>
            <person name="Jiang B."/>
            <person name="Yang W."/>
            <person name="Lam T.T.-Y."/>
            <person name="Chang Q."/>
            <person name="Ding S."/>
            <person name="Wang X."/>
            <person name="Zhu J."/>
            <person name="Ruan X."/>
            <person name="Zhao L."/>
            <person name="Wei J."/>
            <person name="Que T."/>
            <person name="Du C."/>
            <person name="Cheng J."/>
            <person name="Dai P."/>
            <person name="Han X."/>
            <person name="Huang E."/>
            <person name="Gao Y."/>
            <person name="Liu J."/>
            <person name="Shao H."/>
            <person name="Ye R."/>
            <person name="Li L."/>
            <person name="Wei W."/>
            <person name="Wang X."/>
            <person name="Wang C."/>
            <person name="Yang T."/>
            <person name="Huo Q."/>
            <person name="Li W."/>
            <person name="Guo W."/>
            <person name="Chen H."/>
            <person name="Zhou L."/>
            <person name="Ni X."/>
            <person name="Tian J."/>
            <person name="Zhou Y."/>
            <person name="Sheng Y."/>
            <person name="Liu T."/>
            <person name="Pan Y."/>
            <person name="Xia L."/>
            <person name="Li J."/>
            <person name="Zhao F."/>
            <person name="Cao W."/>
        </authorList>
    </citation>
    <scope>NUCLEOTIDE SEQUENCE</scope>
    <source>
        <strain evidence="1">Dsil-2018</strain>
    </source>
</reference>